<accession>A0AB33J610</accession>
<organism evidence="3">
    <name type="scientific">Prevotella sp. GTC17259</name>
    <dbReference type="NCBI Taxonomy" id="3236795"/>
    <lineage>
        <taxon>Bacteria</taxon>
        <taxon>Pseudomonadati</taxon>
        <taxon>Bacteroidota</taxon>
        <taxon>Bacteroidia</taxon>
        <taxon>Bacteroidales</taxon>
        <taxon>Prevotellaceae</taxon>
        <taxon>Prevotella</taxon>
    </lineage>
</organism>
<dbReference type="PROSITE" id="PS51257">
    <property type="entry name" value="PROKAR_LIPOPROTEIN"/>
    <property type="match status" value="1"/>
</dbReference>
<gene>
    <name evidence="3" type="ORF">GTC17259_22790</name>
</gene>
<dbReference type="EMBL" id="AP035787">
    <property type="protein sequence ID" value="BFO77229.1"/>
    <property type="molecule type" value="Genomic_DNA"/>
</dbReference>
<keyword evidence="2" id="KW-0732">Signal</keyword>
<reference evidence="3" key="1">
    <citation type="submission" date="2024-07" db="EMBL/GenBank/DDBJ databases">
        <title>Complete genome sequence of Prevotella sp. YM-2024 GTC17259.</title>
        <authorList>
            <person name="Hayashi M."/>
            <person name="Muto Y."/>
            <person name="Tanaka K."/>
            <person name="Niwa H."/>
        </authorList>
    </citation>
    <scope>NUCLEOTIDE SEQUENCE</scope>
    <source>
        <strain evidence="3">GTC17259</strain>
    </source>
</reference>
<name>A0AB33J610_9BACT</name>
<evidence type="ECO:0000256" key="2">
    <source>
        <dbReference type="SAM" id="SignalP"/>
    </source>
</evidence>
<dbReference type="InterPro" id="IPR018247">
    <property type="entry name" value="EF_Hand_1_Ca_BS"/>
</dbReference>
<evidence type="ECO:0008006" key="4">
    <source>
        <dbReference type="Google" id="ProtNLM"/>
    </source>
</evidence>
<feature type="chain" id="PRO_5044250691" description="Glycine zipper domain-containing protein" evidence="2">
    <location>
        <begin position="23"/>
        <end position="281"/>
    </location>
</feature>
<dbReference type="PROSITE" id="PS00018">
    <property type="entry name" value="EF_HAND_1"/>
    <property type="match status" value="1"/>
</dbReference>
<feature type="signal peptide" evidence="2">
    <location>
        <begin position="1"/>
        <end position="22"/>
    </location>
</feature>
<sequence length="281" mass="30568">MKRVTILAMSAILLASSCGTFMGTGAYAGASMGSILGSAVGGISSGPRGADLGTIVGMVGGAVIGGAIGNAADQRAQERVYQDEPMRHDRYERVRDKIRHRDRQGNDEYTYSDTMDDSGFDQTNSGDDRIYDFDGTDYTGNYSAQQPTTNMPLSSSVEELANGYKYSPTIEIRNARFVDANQDNKISRGEICKVIFEVYNRGKETISDVQPMVVEAEGNKHLYISPGIHIEKILPEKGIRYTAVVKADNKLKNGTAKICISVVQGNKAISKVSEFNIPTRK</sequence>
<evidence type="ECO:0000313" key="3">
    <source>
        <dbReference type="EMBL" id="BFO77229.1"/>
    </source>
</evidence>
<feature type="region of interest" description="Disordered" evidence="1">
    <location>
        <begin position="100"/>
        <end position="125"/>
    </location>
</feature>
<proteinExistence type="predicted"/>
<protein>
    <recommendedName>
        <fullName evidence="4">Glycine zipper domain-containing protein</fullName>
    </recommendedName>
</protein>
<evidence type="ECO:0000256" key="1">
    <source>
        <dbReference type="SAM" id="MobiDB-lite"/>
    </source>
</evidence>
<dbReference type="AlphaFoldDB" id="A0AB33J610"/>